<evidence type="ECO:0000259" key="2">
    <source>
        <dbReference type="PROSITE" id="PS50041"/>
    </source>
</evidence>
<dbReference type="PROSITE" id="PS50041">
    <property type="entry name" value="C_TYPE_LECTIN_2"/>
    <property type="match status" value="1"/>
</dbReference>
<keyword evidence="1" id="KW-0812">Transmembrane</keyword>
<gene>
    <name evidence="3" type="ORF">SNE40_017728</name>
</gene>
<dbReference type="CDD" id="cd00037">
    <property type="entry name" value="CLECT"/>
    <property type="match status" value="1"/>
</dbReference>
<dbReference type="SMART" id="SM00034">
    <property type="entry name" value="CLECT"/>
    <property type="match status" value="1"/>
</dbReference>
<dbReference type="InterPro" id="IPR016187">
    <property type="entry name" value="CTDL_fold"/>
</dbReference>
<keyword evidence="1" id="KW-1133">Transmembrane helix</keyword>
<dbReference type="Proteomes" id="UP001347796">
    <property type="component" value="Unassembled WGS sequence"/>
</dbReference>
<dbReference type="Gene3D" id="3.10.100.10">
    <property type="entry name" value="Mannose-Binding Protein A, subunit A"/>
    <property type="match status" value="1"/>
</dbReference>
<evidence type="ECO:0000313" key="4">
    <source>
        <dbReference type="Proteomes" id="UP001347796"/>
    </source>
</evidence>
<feature type="domain" description="C-type lectin" evidence="2">
    <location>
        <begin position="31"/>
        <end position="144"/>
    </location>
</feature>
<organism evidence="3 4">
    <name type="scientific">Patella caerulea</name>
    <name type="common">Rayed Mediterranean limpet</name>
    <dbReference type="NCBI Taxonomy" id="87958"/>
    <lineage>
        <taxon>Eukaryota</taxon>
        <taxon>Metazoa</taxon>
        <taxon>Spiralia</taxon>
        <taxon>Lophotrochozoa</taxon>
        <taxon>Mollusca</taxon>
        <taxon>Gastropoda</taxon>
        <taxon>Patellogastropoda</taxon>
        <taxon>Patelloidea</taxon>
        <taxon>Patellidae</taxon>
        <taxon>Patella</taxon>
    </lineage>
</organism>
<sequence>MFSTQHIANSKLILLILIYFVNGYQCACYGGGVRCYTVHSGKVKYSQAQSGCQSGYGLVEITSPQIQTDLETELEGQTGDYYIGLTDTDLEGTFVWESGATLTWENWSASYQNNNGQDCVALSGSDGFKWTNKNCNQKTAYICSNNGKYVFILDISL</sequence>
<name>A0AAN8JEU2_PATCE</name>
<dbReference type="PANTHER" id="PTHR22801">
    <property type="entry name" value="LITHOSTATHINE"/>
    <property type="match status" value="1"/>
</dbReference>
<dbReference type="InterPro" id="IPR001304">
    <property type="entry name" value="C-type_lectin-like"/>
</dbReference>
<protein>
    <recommendedName>
        <fullName evidence="2">C-type lectin domain-containing protein</fullName>
    </recommendedName>
</protein>
<dbReference type="AlphaFoldDB" id="A0AAN8JEU2"/>
<proteinExistence type="predicted"/>
<dbReference type="PANTHER" id="PTHR22801:SF63">
    <property type="entry name" value="C-TYPE LECTIN DOMAIN-CONTAINING PROTEIN"/>
    <property type="match status" value="1"/>
</dbReference>
<feature type="transmembrane region" description="Helical" evidence="1">
    <location>
        <begin position="12"/>
        <end position="32"/>
    </location>
</feature>
<dbReference type="Pfam" id="PF00059">
    <property type="entry name" value="Lectin_C"/>
    <property type="match status" value="1"/>
</dbReference>
<dbReference type="InterPro" id="IPR050801">
    <property type="entry name" value="Ca-Dep_Lectins_ImmuneDev"/>
</dbReference>
<dbReference type="EMBL" id="JAZGQO010000011">
    <property type="protein sequence ID" value="KAK6174456.1"/>
    <property type="molecule type" value="Genomic_DNA"/>
</dbReference>
<evidence type="ECO:0000313" key="3">
    <source>
        <dbReference type="EMBL" id="KAK6174456.1"/>
    </source>
</evidence>
<reference evidence="3 4" key="1">
    <citation type="submission" date="2024-01" db="EMBL/GenBank/DDBJ databases">
        <title>The genome of the rayed Mediterranean limpet Patella caerulea (Linnaeus, 1758).</title>
        <authorList>
            <person name="Anh-Thu Weber A."/>
            <person name="Halstead-Nussloch G."/>
        </authorList>
    </citation>
    <scope>NUCLEOTIDE SEQUENCE [LARGE SCALE GENOMIC DNA]</scope>
    <source>
        <strain evidence="3">AATW-2023a</strain>
        <tissue evidence="3">Whole specimen</tissue>
    </source>
</reference>
<accession>A0AAN8JEU2</accession>
<evidence type="ECO:0000256" key="1">
    <source>
        <dbReference type="SAM" id="Phobius"/>
    </source>
</evidence>
<dbReference type="SUPFAM" id="SSF56436">
    <property type="entry name" value="C-type lectin-like"/>
    <property type="match status" value="1"/>
</dbReference>
<comment type="caution">
    <text evidence="3">The sequence shown here is derived from an EMBL/GenBank/DDBJ whole genome shotgun (WGS) entry which is preliminary data.</text>
</comment>
<dbReference type="InterPro" id="IPR016186">
    <property type="entry name" value="C-type_lectin-like/link_sf"/>
</dbReference>
<keyword evidence="4" id="KW-1185">Reference proteome</keyword>
<keyword evidence="1" id="KW-0472">Membrane</keyword>